<accession>A0A2B1DTW8</accession>
<comment type="caution">
    <text evidence="2">The sequence shown here is derived from an EMBL/GenBank/DDBJ whole genome shotgun (WGS) entry which is preliminary data.</text>
</comment>
<reference evidence="2 3" key="1">
    <citation type="submission" date="2017-09" db="EMBL/GenBank/DDBJ databases">
        <title>Large-scale bioinformatics analysis of Bacillus genomes uncovers conserved roles of natural products in bacterial physiology.</title>
        <authorList>
            <consortium name="Agbiome Team Llc"/>
            <person name="Bleich R.M."/>
            <person name="Grubbs K.J."/>
            <person name="Santa Maria K.C."/>
            <person name="Allen S.E."/>
            <person name="Farag S."/>
            <person name="Shank E.A."/>
            <person name="Bowers A."/>
        </authorList>
    </citation>
    <scope>NUCLEOTIDE SEQUENCE [LARGE SCALE GENOMIC DNA]</scope>
    <source>
        <strain evidence="2 3">AFS046104</strain>
    </source>
</reference>
<dbReference type="Proteomes" id="UP000221438">
    <property type="component" value="Unassembled WGS sequence"/>
</dbReference>
<evidence type="ECO:0000313" key="2">
    <source>
        <dbReference type="EMBL" id="PGQ05326.1"/>
    </source>
</evidence>
<dbReference type="AlphaFoldDB" id="A0A2B1DTW8"/>
<proteinExistence type="predicted"/>
<keyword evidence="1" id="KW-0472">Membrane</keyword>
<evidence type="ECO:0000313" key="3">
    <source>
        <dbReference type="Proteomes" id="UP000221438"/>
    </source>
</evidence>
<keyword evidence="1" id="KW-1133">Transmembrane helix</keyword>
<sequence length="71" mass="8118">MFFIIRSFFIIFGIIAIFSLPQLFFGAPPSPTTSLAMPPTPTLQLNFSNYFEPFHLTLLVHLFYLATIISF</sequence>
<evidence type="ECO:0000256" key="1">
    <source>
        <dbReference type="SAM" id="Phobius"/>
    </source>
</evidence>
<dbReference type="EMBL" id="NUJQ01000048">
    <property type="protein sequence ID" value="PGQ05326.1"/>
    <property type="molecule type" value="Genomic_DNA"/>
</dbReference>
<gene>
    <name evidence="2" type="ORF">COA08_27255</name>
</gene>
<keyword evidence="1" id="KW-0812">Transmembrane</keyword>
<protein>
    <submittedName>
        <fullName evidence="2">Uncharacterized protein</fullName>
    </submittedName>
</protein>
<feature type="transmembrane region" description="Helical" evidence="1">
    <location>
        <begin position="50"/>
        <end position="69"/>
    </location>
</feature>
<name>A0A2B1DTW8_BACCE</name>
<organism evidence="2 3">
    <name type="scientific">Bacillus cereus</name>
    <dbReference type="NCBI Taxonomy" id="1396"/>
    <lineage>
        <taxon>Bacteria</taxon>
        <taxon>Bacillati</taxon>
        <taxon>Bacillota</taxon>
        <taxon>Bacilli</taxon>
        <taxon>Bacillales</taxon>
        <taxon>Bacillaceae</taxon>
        <taxon>Bacillus</taxon>
        <taxon>Bacillus cereus group</taxon>
    </lineage>
</organism>